<feature type="domain" description="T-SNARE coiled-coil homology" evidence="8">
    <location>
        <begin position="828"/>
        <end position="890"/>
    </location>
</feature>
<dbReference type="CDD" id="cd07776">
    <property type="entry name" value="ASKHA_NBD_FGGY_SpXK-like"/>
    <property type="match status" value="1"/>
</dbReference>
<comment type="caution">
    <text evidence="9">The sequence shown here is derived from an EMBL/GenBank/DDBJ whole genome shotgun (WGS) entry which is preliminary data.</text>
</comment>
<evidence type="ECO:0000256" key="5">
    <source>
        <dbReference type="ARBA" id="ARBA00022777"/>
    </source>
</evidence>
<gene>
    <name evidence="9" type="ORF">V565_050520</name>
</gene>
<evidence type="ECO:0000256" key="3">
    <source>
        <dbReference type="ARBA" id="ARBA00022629"/>
    </source>
</evidence>
<dbReference type="PANTHER" id="PTHR10196:SF57">
    <property type="entry name" value="XYLULOSE KINASE"/>
    <property type="match status" value="1"/>
</dbReference>
<keyword evidence="10" id="KW-1185">Reference proteome</keyword>
<feature type="region of interest" description="Disordered" evidence="7">
    <location>
        <begin position="535"/>
        <end position="653"/>
    </location>
</feature>
<dbReference type="GO" id="GO:0004856">
    <property type="term" value="F:D-xylulokinase activity"/>
    <property type="evidence" value="ECO:0007669"/>
    <property type="project" value="UniProtKB-EC"/>
</dbReference>
<evidence type="ECO:0000256" key="6">
    <source>
        <dbReference type="ARBA" id="ARBA00048885"/>
    </source>
</evidence>
<accession>A0A074SQ13</accession>
<evidence type="ECO:0000313" key="10">
    <source>
        <dbReference type="Proteomes" id="UP000027456"/>
    </source>
</evidence>
<comment type="similarity">
    <text evidence="1">Belongs to the FGGY kinase family.</text>
</comment>
<dbReference type="HOGENOM" id="CLU_324186_0_0_1"/>
<organism evidence="9 10">
    <name type="scientific">Rhizoctonia solani 123E</name>
    <dbReference type="NCBI Taxonomy" id="1423351"/>
    <lineage>
        <taxon>Eukaryota</taxon>
        <taxon>Fungi</taxon>
        <taxon>Dikarya</taxon>
        <taxon>Basidiomycota</taxon>
        <taxon>Agaricomycotina</taxon>
        <taxon>Agaricomycetes</taxon>
        <taxon>Cantharellales</taxon>
        <taxon>Ceratobasidiaceae</taxon>
        <taxon>Rhizoctonia</taxon>
    </lineage>
</organism>
<evidence type="ECO:0000256" key="7">
    <source>
        <dbReference type="SAM" id="MobiDB-lite"/>
    </source>
</evidence>
<dbReference type="InterPro" id="IPR000727">
    <property type="entry name" value="T_SNARE_dom"/>
</dbReference>
<dbReference type="Pfam" id="PF00370">
    <property type="entry name" value="FGGY_N"/>
    <property type="match status" value="1"/>
</dbReference>
<keyword evidence="3" id="KW-0119">Carbohydrate metabolism</keyword>
<sequence>MFAPLFLGFDLSTQALKASAISVGSDQVLVSATVNFDKDLPRHNTSNGSIVSVAGDGEITTPVALFLDAVDLVMQRLKDAGLEFGRVLAVGGAAQQHGSVYWSPSATALLANLNPKESLTDQLASDAFSIPNAPIWQDFSTAKECRIIEAAVGGPQALSDLTGSRAYERFTGSQILKVASRTPDVYARTAHISLISSFLTSLFLGKIAPVEIADASGMNLMNVHTCKYDDRLLDACSGGTGKGAELREKLGGEPVMGGTNMGKVSGWWVERFGFNSDCIVTPFTGDNPSSIVMLSSPGDAILSFGTSTTLLVSIPPSNEPPSCTTTSHILSHPTTAGGAIAMLCYKNGGLTRESVRDEHTPNKSWDAFNDLLISTPPGNNSKFGFYFTLREIIPDGVYGEFFFKHTKPIRSEDLSPAEHARAVVESQLMSIKTRLQAILHGNGGVKRCIVTGGSSTNHVMQQVCADVLGLPVYVAEASGSATVGGALLARWGWYRATGSIQGLDHAQNWRGKQDALPLEATREGGGVRVKLVAEPHSEATKVHNRNQIPAVADAREGSTENDRARSELLSGGTHRPVDTSSLHPRSNHEHQPDPYSRNAGVGDVYSRGYSNVNTDRAELFAGRQPTPSRRGFDNDEPTGMNPEEEEEAVEGIKQDTRNLKQESVQSTRNALRIARQAEETAQNTLLKLGDQSEKIANTERHLDLAKGSHNRAEDKTSETEKLNQSIFRPRFGFNKETKRRKQEQKVLDRHELERLEREKAAMDVQGTRARLGRAGSYGRAVVGGEEVDTYGDGEEGIVTGPPKLSPEQQQARQAARARYQFEATASDDELEDELDDNLDGIHDVAKRLKGLAEASGQELDTQNPRLGRISNNADKLDAKVVQTTGRLKRIK</sequence>
<dbReference type="InterPro" id="IPR018484">
    <property type="entry name" value="FGGY_N"/>
</dbReference>
<proteinExistence type="inferred from homology"/>
<dbReference type="EC" id="2.7.1.17" evidence="2"/>
<dbReference type="SMART" id="SM00397">
    <property type="entry name" value="t_SNARE"/>
    <property type="match status" value="2"/>
</dbReference>
<dbReference type="Proteomes" id="UP000027456">
    <property type="component" value="Unassembled WGS sequence"/>
</dbReference>
<dbReference type="SUPFAM" id="SSF53067">
    <property type="entry name" value="Actin-like ATPase domain"/>
    <property type="match status" value="2"/>
</dbReference>
<dbReference type="AlphaFoldDB" id="A0A074SQ13"/>
<evidence type="ECO:0000256" key="2">
    <source>
        <dbReference type="ARBA" id="ARBA00012038"/>
    </source>
</evidence>
<evidence type="ECO:0000259" key="8">
    <source>
        <dbReference type="PROSITE" id="PS50192"/>
    </source>
</evidence>
<dbReference type="CDD" id="cd15886">
    <property type="entry name" value="SNARE_SEC9N"/>
    <property type="match status" value="1"/>
</dbReference>
<dbReference type="Gene3D" id="1.20.5.110">
    <property type="match status" value="2"/>
</dbReference>
<dbReference type="InterPro" id="IPR043129">
    <property type="entry name" value="ATPase_NBD"/>
</dbReference>
<evidence type="ECO:0000256" key="1">
    <source>
        <dbReference type="ARBA" id="ARBA00009156"/>
    </source>
</evidence>
<dbReference type="GO" id="GO:0005829">
    <property type="term" value="C:cytosol"/>
    <property type="evidence" value="ECO:0007669"/>
    <property type="project" value="TreeGrafter"/>
</dbReference>
<keyword evidence="4" id="KW-0808">Transferase</keyword>
<dbReference type="Gene3D" id="3.30.420.40">
    <property type="match status" value="2"/>
</dbReference>
<dbReference type="InterPro" id="IPR018485">
    <property type="entry name" value="FGGY_C"/>
</dbReference>
<dbReference type="PANTHER" id="PTHR10196">
    <property type="entry name" value="SUGAR KINASE"/>
    <property type="match status" value="1"/>
</dbReference>
<dbReference type="SUPFAM" id="SSF58038">
    <property type="entry name" value="SNARE fusion complex"/>
    <property type="match status" value="2"/>
</dbReference>
<dbReference type="Pfam" id="PF02782">
    <property type="entry name" value="FGGY_C"/>
    <property type="match status" value="1"/>
</dbReference>
<name>A0A074SQ13_9AGAM</name>
<evidence type="ECO:0000313" key="9">
    <source>
        <dbReference type="EMBL" id="KEP52097.1"/>
    </source>
</evidence>
<dbReference type="EMBL" id="AZST01000124">
    <property type="protein sequence ID" value="KEP52097.1"/>
    <property type="molecule type" value="Genomic_DNA"/>
</dbReference>
<dbReference type="GO" id="GO:0005997">
    <property type="term" value="P:xylulose metabolic process"/>
    <property type="evidence" value="ECO:0007669"/>
    <property type="project" value="TreeGrafter"/>
</dbReference>
<dbReference type="GO" id="GO:0042732">
    <property type="term" value="P:D-xylose metabolic process"/>
    <property type="evidence" value="ECO:0007669"/>
    <property type="project" value="UniProtKB-KW"/>
</dbReference>
<protein>
    <recommendedName>
        <fullName evidence="2">xylulokinase</fullName>
        <ecNumber evidence="2">2.7.1.17</ecNumber>
    </recommendedName>
</protein>
<comment type="catalytic activity">
    <reaction evidence="6">
        <text>D-xylulose + ATP = D-xylulose 5-phosphate + ADP + H(+)</text>
        <dbReference type="Rhea" id="RHEA:10964"/>
        <dbReference type="ChEBI" id="CHEBI:15378"/>
        <dbReference type="ChEBI" id="CHEBI:17140"/>
        <dbReference type="ChEBI" id="CHEBI:30616"/>
        <dbReference type="ChEBI" id="CHEBI:57737"/>
        <dbReference type="ChEBI" id="CHEBI:456216"/>
        <dbReference type="EC" id="2.7.1.17"/>
    </reaction>
</comment>
<keyword evidence="3" id="KW-0859">Xylose metabolism</keyword>
<dbReference type="CDD" id="cd15857">
    <property type="entry name" value="SNARE_SEC9C"/>
    <property type="match status" value="1"/>
</dbReference>
<dbReference type="PROSITE" id="PS50192">
    <property type="entry name" value="T_SNARE"/>
    <property type="match status" value="1"/>
</dbReference>
<dbReference type="InterPro" id="IPR042024">
    <property type="entry name" value="D-XK_euk"/>
</dbReference>
<dbReference type="OrthoDB" id="1728974at2759"/>
<dbReference type="STRING" id="1423351.A0A074SQ13"/>
<keyword evidence="5 9" id="KW-0418">Kinase</keyword>
<reference evidence="9 10" key="1">
    <citation type="submission" date="2013-12" db="EMBL/GenBank/DDBJ databases">
        <authorList>
            <person name="Cubeta M."/>
            <person name="Pakala S."/>
            <person name="Fedorova N."/>
            <person name="Thomas E."/>
            <person name="Dean R."/>
            <person name="Jabaji S."/>
            <person name="Neate S."/>
            <person name="Toda T."/>
            <person name="Tavantzis S."/>
            <person name="Vilgalys R."/>
            <person name="Bharathan N."/>
            <person name="Pakala S."/>
            <person name="Losada L.S."/>
            <person name="Zafar N."/>
            <person name="Nierman W."/>
        </authorList>
    </citation>
    <scope>NUCLEOTIDE SEQUENCE [LARGE SCALE GENOMIC DNA]</scope>
    <source>
        <strain evidence="9 10">123E</strain>
    </source>
</reference>
<evidence type="ECO:0000256" key="4">
    <source>
        <dbReference type="ARBA" id="ARBA00022679"/>
    </source>
</evidence>
<feature type="compositionally biased region" description="Basic and acidic residues" evidence="7">
    <location>
        <begin position="553"/>
        <end position="566"/>
    </location>
</feature>